<evidence type="ECO:0000313" key="2">
    <source>
        <dbReference type="EMBL" id="TXC72830.1"/>
    </source>
</evidence>
<feature type="region of interest" description="Disordered" evidence="1">
    <location>
        <begin position="1"/>
        <end position="59"/>
    </location>
</feature>
<protein>
    <submittedName>
        <fullName evidence="2">Uncharacterized protein</fullName>
    </submittedName>
</protein>
<organism evidence="2 3">
    <name type="scientific">Sphingomonas ginsenosidivorax</name>
    <dbReference type="NCBI Taxonomy" id="862135"/>
    <lineage>
        <taxon>Bacteria</taxon>
        <taxon>Pseudomonadati</taxon>
        <taxon>Pseudomonadota</taxon>
        <taxon>Alphaproteobacteria</taxon>
        <taxon>Sphingomonadales</taxon>
        <taxon>Sphingomonadaceae</taxon>
        <taxon>Sphingomonas</taxon>
    </lineage>
</organism>
<comment type="caution">
    <text evidence="2">The sequence shown here is derived from an EMBL/GenBank/DDBJ whole genome shotgun (WGS) entry which is preliminary data.</text>
</comment>
<dbReference type="AlphaFoldDB" id="A0A5C6UK34"/>
<sequence length="59" mass="6721">MRSPAIPTPRHPREGGDPDWLTARFQPPAFEVLDPRFRGDDGSVGGRRSICSDRHRHTR</sequence>
<proteinExistence type="predicted"/>
<evidence type="ECO:0000256" key="1">
    <source>
        <dbReference type="SAM" id="MobiDB-lite"/>
    </source>
</evidence>
<accession>A0A5C6UK34</accession>
<dbReference type="Proteomes" id="UP000321250">
    <property type="component" value="Unassembled WGS sequence"/>
</dbReference>
<keyword evidence="3" id="KW-1185">Reference proteome</keyword>
<evidence type="ECO:0000313" key="3">
    <source>
        <dbReference type="Proteomes" id="UP000321250"/>
    </source>
</evidence>
<reference evidence="2 3" key="1">
    <citation type="journal article" date="2013" name="Antonie Van Leeuwenhoek">
        <title>Sphingomonas ginsenosidivorax sp. nov., with the ability to transform ginsenosides.</title>
        <authorList>
            <person name="Jin X.F."/>
            <person name="Kim J.K."/>
            <person name="Liu Q.M."/>
            <person name="Kang M.S."/>
            <person name="He D."/>
            <person name="Jin F.X."/>
            <person name="Kim S.C."/>
            <person name="Im W.T."/>
        </authorList>
    </citation>
    <scope>NUCLEOTIDE SEQUENCE [LARGE SCALE GENOMIC DNA]</scope>
    <source>
        <strain evidence="2 3">KHI67</strain>
    </source>
</reference>
<gene>
    <name evidence="2" type="ORF">FSB78_08220</name>
</gene>
<dbReference type="EMBL" id="VOQR01000001">
    <property type="protein sequence ID" value="TXC72830.1"/>
    <property type="molecule type" value="Genomic_DNA"/>
</dbReference>
<name>A0A5C6UK34_9SPHN</name>